<evidence type="ECO:0000256" key="2">
    <source>
        <dbReference type="ARBA" id="ARBA00022475"/>
    </source>
</evidence>
<feature type="transmembrane region" description="Helical" evidence="6">
    <location>
        <begin position="252"/>
        <end position="272"/>
    </location>
</feature>
<proteinExistence type="predicted"/>
<dbReference type="CDD" id="cd06173">
    <property type="entry name" value="MFS_MefA_like"/>
    <property type="match status" value="1"/>
</dbReference>
<evidence type="ECO:0000256" key="3">
    <source>
        <dbReference type="ARBA" id="ARBA00022692"/>
    </source>
</evidence>
<keyword evidence="4 6" id="KW-1133">Transmembrane helix</keyword>
<dbReference type="SUPFAM" id="SSF103473">
    <property type="entry name" value="MFS general substrate transporter"/>
    <property type="match status" value="1"/>
</dbReference>
<dbReference type="InterPro" id="IPR036259">
    <property type="entry name" value="MFS_trans_sf"/>
</dbReference>
<evidence type="ECO:0000256" key="1">
    <source>
        <dbReference type="ARBA" id="ARBA00004651"/>
    </source>
</evidence>
<dbReference type="RefSeq" id="WP_220204414.1">
    <property type="nucleotide sequence ID" value="NZ_BNJK01000001.1"/>
</dbReference>
<feature type="transmembrane region" description="Helical" evidence="6">
    <location>
        <begin position="47"/>
        <end position="67"/>
    </location>
</feature>
<reference evidence="7" key="1">
    <citation type="submission" date="2020-10" db="EMBL/GenBank/DDBJ databases">
        <title>Taxonomic study of unclassified bacteria belonging to the class Ktedonobacteria.</title>
        <authorList>
            <person name="Yabe S."/>
            <person name="Wang C.M."/>
            <person name="Zheng Y."/>
            <person name="Sakai Y."/>
            <person name="Cavaletti L."/>
            <person name="Monciardini P."/>
            <person name="Donadio S."/>
        </authorList>
    </citation>
    <scope>NUCLEOTIDE SEQUENCE</scope>
    <source>
        <strain evidence="7">ID150040</strain>
    </source>
</reference>
<dbReference type="EMBL" id="BNJK01000001">
    <property type="protein sequence ID" value="GHO93639.1"/>
    <property type="molecule type" value="Genomic_DNA"/>
</dbReference>
<dbReference type="InterPro" id="IPR011701">
    <property type="entry name" value="MFS"/>
</dbReference>
<comment type="subcellular location">
    <subcellularLocation>
        <location evidence="1">Cell membrane</location>
        <topology evidence="1">Multi-pass membrane protein</topology>
    </subcellularLocation>
</comment>
<feature type="transmembrane region" description="Helical" evidence="6">
    <location>
        <begin position="292"/>
        <end position="312"/>
    </location>
</feature>
<evidence type="ECO:0000256" key="5">
    <source>
        <dbReference type="ARBA" id="ARBA00023136"/>
    </source>
</evidence>
<evidence type="ECO:0000313" key="7">
    <source>
        <dbReference type="EMBL" id="GHO93639.1"/>
    </source>
</evidence>
<feature type="transmembrane region" description="Helical" evidence="6">
    <location>
        <begin position="319"/>
        <end position="337"/>
    </location>
</feature>
<sequence length="451" mass="47882">MSQQTLSPTSERAPGSVAYALALAIWSWTYTPPVLRENAFIRRLLPTQFISCAGSWMQWASISVLVYEMTGSAGNLAVTLLLSILPGGIVSLTLGGRLADRYSVRILLLGSQIALMTQAGILCGLHMTGSLGLVSLYVLQTVSSMIDGISGPAQTKLTVELAGKQQIGDALSINAVCMNIAWIGSSSLAGMIIGLGGITWLFLANAISYFPIIVFLLRLKHAPYPESAEAPALLPESAAPAPQRIRWQGIKYIAHTPAVWLLLLIATVQSLFYMNGGLVQPLIGMSLGGVHGYAMISTSNGIGCLLGAFILLRLKQQKTIRGLLIQIFLMGTLLTAFSLAPVLWLAMALMALGTILAEIIRTSTNVLIQSNIPLGLQGRVSGIKQGISQVCIVISNISTGFVLVPAFGAHYAAAGSNAMGLGGVAICGMIFHHLHRAGKLETVVFKEVRFE</sequence>
<keyword evidence="5 6" id="KW-0472">Membrane</keyword>
<feature type="transmembrane region" description="Helical" evidence="6">
    <location>
        <begin position="73"/>
        <end position="94"/>
    </location>
</feature>
<dbReference type="AlphaFoldDB" id="A0A8J3MZY9"/>
<name>A0A8J3MZY9_9CHLR</name>
<evidence type="ECO:0000256" key="4">
    <source>
        <dbReference type="ARBA" id="ARBA00022989"/>
    </source>
</evidence>
<dbReference type="Pfam" id="PF07690">
    <property type="entry name" value="MFS_1"/>
    <property type="match status" value="1"/>
</dbReference>
<feature type="transmembrane region" description="Helical" evidence="6">
    <location>
        <begin position="16"/>
        <end position="35"/>
    </location>
</feature>
<dbReference type="Gene3D" id="1.20.1250.20">
    <property type="entry name" value="MFS general substrate transporter like domains"/>
    <property type="match status" value="1"/>
</dbReference>
<dbReference type="PANTHER" id="PTHR23513:SF11">
    <property type="entry name" value="STAPHYLOFERRIN A TRANSPORTER"/>
    <property type="match status" value="1"/>
</dbReference>
<feature type="transmembrane region" description="Helical" evidence="6">
    <location>
        <begin position="106"/>
        <end position="127"/>
    </location>
</feature>
<keyword evidence="2" id="KW-1003">Cell membrane</keyword>
<feature type="transmembrane region" description="Helical" evidence="6">
    <location>
        <begin position="188"/>
        <end position="217"/>
    </location>
</feature>
<dbReference type="GO" id="GO:0022857">
    <property type="term" value="F:transmembrane transporter activity"/>
    <property type="evidence" value="ECO:0007669"/>
    <property type="project" value="InterPro"/>
</dbReference>
<organism evidence="7 8">
    <name type="scientific">Reticulibacter mediterranei</name>
    <dbReference type="NCBI Taxonomy" id="2778369"/>
    <lineage>
        <taxon>Bacteria</taxon>
        <taxon>Bacillati</taxon>
        <taxon>Chloroflexota</taxon>
        <taxon>Ktedonobacteria</taxon>
        <taxon>Ktedonobacterales</taxon>
        <taxon>Reticulibacteraceae</taxon>
        <taxon>Reticulibacter</taxon>
    </lineage>
</organism>
<comment type="caution">
    <text evidence="7">The sequence shown here is derived from an EMBL/GenBank/DDBJ whole genome shotgun (WGS) entry which is preliminary data.</text>
</comment>
<dbReference type="GO" id="GO:0005886">
    <property type="term" value="C:plasma membrane"/>
    <property type="evidence" value="ECO:0007669"/>
    <property type="project" value="UniProtKB-SubCell"/>
</dbReference>
<accession>A0A8J3MZY9</accession>
<dbReference type="Proteomes" id="UP000597444">
    <property type="component" value="Unassembled WGS sequence"/>
</dbReference>
<dbReference type="PANTHER" id="PTHR23513">
    <property type="entry name" value="INTEGRAL MEMBRANE EFFLUX PROTEIN-RELATED"/>
    <property type="match status" value="1"/>
</dbReference>
<protein>
    <submittedName>
        <fullName evidence="7">MFS transporter</fullName>
    </submittedName>
</protein>
<keyword evidence="8" id="KW-1185">Reference proteome</keyword>
<keyword evidence="3 6" id="KW-0812">Transmembrane</keyword>
<evidence type="ECO:0000256" key="6">
    <source>
        <dbReference type="SAM" id="Phobius"/>
    </source>
</evidence>
<evidence type="ECO:0000313" key="8">
    <source>
        <dbReference type="Proteomes" id="UP000597444"/>
    </source>
</evidence>
<feature type="transmembrane region" description="Helical" evidence="6">
    <location>
        <begin position="410"/>
        <end position="431"/>
    </location>
</feature>
<gene>
    <name evidence="7" type="ORF">KSF_036870</name>
</gene>